<evidence type="ECO:0000256" key="5">
    <source>
        <dbReference type="ARBA" id="ARBA00022679"/>
    </source>
</evidence>
<accession>A0ABM3HA50</accession>
<dbReference type="PROSITE" id="PS00108">
    <property type="entry name" value="PROTEIN_KINASE_ST"/>
    <property type="match status" value="1"/>
</dbReference>
<keyword evidence="10 13" id="KW-0067">ATP-binding</keyword>
<dbReference type="Pfam" id="PF07714">
    <property type="entry name" value="PK_Tyr_Ser-Thr"/>
    <property type="match status" value="1"/>
</dbReference>
<dbReference type="PANTHER" id="PTHR27008">
    <property type="entry name" value="OS04G0122200 PROTEIN"/>
    <property type="match status" value="1"/>
</dbReference>
<dbReference type="RefSeq" id="XP_048133477.1">
    <property type="nucleotide sequence ID" value="XM_048277520.1"/>
</dbReference>
<dbReference type="Gene3D" id="3.30.200.20">
    <property type="entry name" value="Phosphorylase Kinase, domain 1"/>
    <property type="match status" value="1"/>
</dbReference>
<dbReference type="SMART" id="SM00369">
    <property type="entry name" value="LRR_TYP"/>
    <property type="match status" value="9"/>
</dbReference>
<comment type="similarity">
    <text evidence="2">Belongs to the protein kinase superfamily. Ser/Thr protein kinase family.</text>
</comment>
<reference evidence="17" key="1">
    <citation type="submission" date="2025-08" db="UniProtKB">
        <authorList>
            <consortium name="RefSeq"/>
        </authorList>
    </citation>
    <scope>IDENTIFICATION</scope>
    <source>
        <tissue evidence="17">Leaf</tissue>
    </source>
</reference>
<proteinExistence type="inferred from homology"/>
<evidence type="ECO:0000313" key="17">
    <source>
        <dbReference type="RefSeq" id="XP_048133477.1"/>
    </source>
</evidence>
<dbReference type="SUPFAM" id="SSF52058">
    <property type="entry name" value="L domain-like"/>
    <property type="match status" value="3"/>
</dbReference>
<keyword evidence="3" id="KW-0723">Serine/threonine-protein kinase</keyword>
<dbReference type="SUPFAM" id="SSF56112">
    <property type="entry name" value="Protein kinase-like (PK-like)"/>
    <property type="match status" value="1"/>
</dbReference>
<evidence type="ECO:0000256" key="13">
    <source>
        <dbReference type="PROSITE-ProRule" id="PRU10141"/>
    </source>
</evidence>
<keyword evidence="4" id="KW-0433">Leucine-rich repeat</keyword>
<dbReference type="InterPro" id="IPR001611">
    <property type="entry name" value="Leu-rich_rpt"/>
</dbReference>
<dbReference type="SMART" id="SM00365">
    <property type="entry name" value="LRR_SD22"/>
    <property type="match status" value="5"/>
</dbReference>
<evidence type="ECO:0000256" key="4">
    <source>
        <dbReference type="ARBA" id="ARBA00022614"/>
    </source>
</evidence>
<protein>
    <submittedName>
        <fullName evidence="17">Receptor-like protein kinase At3g47110</fullName>
    </submittedName>
</protein>
<dbReference type="PANTHER" id="PTHR27008:SF497">
    <property type="entry name" value="OS11G0695000 PROTEIN"/>
    <property type="match status" value="1"/>
</dbReference>
<dbReference type="InterPro" id="IPR008271">
    <property type="entry name" value="Ser/Thr_kinase_AS"/>
</dbReference>
<feature type="binding site" evidence="13">
    <location>
        <position position="846"/>
    </location>
    <ligand>
        <name>ATP</name>
        <dbReference type="ChEBI" id="CHEBI:30616"/>
    </ligand>
</feature>
<keyword evidence="5" id="KW-0808">Transferase</keyword>
<dbReference type="PROSITE" id="PS50011">
    <property type="entry name" value="PROTEIN_KINASE_DOM"/>
    <property type="match status" value="1"/>
</dbReference>
<organism evidence="16 17">
    <name type="scientific">Rhodamnia argentea</name>
    <dbReference type="NCBI Taxonomy" id="178133"/>
    <lineage>
        <taxon>Eukaryota</taxon>
        <taxon>Viridiplantae</taxon>
        <taxon>Streptophyta</taxon>
        <taxon>Embryophyta</taxon>
        <taxon>Tracheophyta</taxon>
        <taxon>Spermatophyta</taxon>
        <taxon>Magnoliopsida</taxon>
        <taxon>eudicotyledons</taxon>
        <taxon>Gunneridae</taxon>
        <taxon>Pentapetalae</taxon>
        <taxon>rosids</taxon>
        <taxon>malvids</taxon>
        <taxon>Myrtales</taxon>
        <taxon>Myrtaceae</taxon>
        <taxon>Myrtoideae</taxon>
        <taxon>Myrteae</taxon>
        <taxon>Australasian group</taxon>
        <taxon>Rhodamnia</taxon>
    </lineage>
</organism>
<dbReference type="InterPro" id="IPR001245">
    <property type="entry name" value="Ser-Thr/Tyr_kinase_cat_dom"/>
</dbReference>
<dbReference type="InterPro" id="IPR013210">
    <property type="entry name" value="LRR_N_plant-typ"/>
</dbReference>
<evidence type="ECO:0000256" key="8">
    <source>
        <dbReference type="ARBA" id="ARBA00022741"/>
    </source>
</evidence>
<evidence type="ECO:0000256" key="9">
    <source>
        <dbReference type="ARBA" id="ARBA00022777"/>
    </source>
</evidence>
<evidence type="ECO:0000256" key="14">
    <source>
        <dbReference type="SAM" id="SignalP"/>
    </source>
</evidence>
<dbReference type="InterPro" id="IPR017441">
    <property type="entry name" value="Protein_kinase_ATP_BS"/>
</dbReference>
<dbReference type="InterPro" id="IPR003591">
    <property type="entry name" value="Leu-rich_rpt_typical-subtyp"/>
</dbReference>
<dbReference type="Gene3D" id="1.10.510.10">
    <property type="entry name" value="Transferase(Phosphotransferase) domain 1"/>
    <property type="match status" value="1"/>
</dbReference>
<evidence type="ECO:0000256" key="11">
    <source>
        <dbReference type="ARBA" id="ARBA00022989"/>
    </source>
</evidence>
<name>A0ABM3HA50_9MYRT</name>
<evidence type="ECO:0000256" key="3">
    <source>
        <dbReference type="ARBA" id="ARBA00022527"/>
    </source>
</evidence>
<dbReference type="InterPro" id="IPR032675">
    <property type="entry name" value="LRR_dom_sf"/>
</dbReference>
<feature type="signal peptide" evidence="14">
    <location>
        <begin position="1"/>
        <end position="34"/>
    </location>
</feature>
<dbReference type="GeneID" id="115733886"/>
<keyword evidence="12" id="KW-0472">Membrane</keyword>
<gene>
    <name evidence="17" type="primary">LOC115733886</name>
</gene>
<comment type="subcellular location">
    <subcellularLocation>
        <location evidence="1">Membrane</location>
    </subcellularLocation>
</comment>
<dbReference type="PROSITE" id="PS00107">
    <property type="entry name" value="PROTEIN_KINASE_ATP"/>
    <property type="match status" value="1"/>
</dbReference>
<dbReference type="InterPro" id="IPR051809">
    <property type="entry name" value="Plant_receptor-like_S/T_kinase"/>
</dbReference>
<evidence type="ECO:0000256" key="1">
    <source>
        <dbReference type="ARBA" id="ARBA00004370"/>
    </source>
</evidence>
<evidence type="ECO:0000256" key="6">
    <source>
        <dbReference type="ARBA" id="ARBA00022692"/>
    </source>
</evidence>
<evidence type="ECO:0000256" key="10">
    <source>
        <dbReference type="ARBA" id="ARBA00022840"/>
    </source>
</evidence>
<dbReference type="Proteomes" id="UP000827889">
    <property type="component" value="Chromosome 4"/>
</dbReference>
<keyword evidence="8 13" id="KW-0547">Nucleotide-binding</keyword>
<dbReference type="InterPro" id="IPR000719">
    <property type="entry name" value="Prot_kinase_dom"/>
</dbReference>
<keyword evidence="14" id="KW-0732">Signal</keyword>
<feature type="chain" id="PRO_5045354577" evidence="14">
    <location>
        <begin position="35"/>
        <end position="1100"/>
    </location>
</feature>
<keyword evidence="16" id="KW-1185">Reference proteome</keyword>
<dbReference type="Pfam" id="PF08263">
    <property type="entry name" value="LRRNT_2"/>
    <property type="match status" value="1"/>
</dbReference>
<keyword evidence="7" id="KW-0677">Repeat</keyword>
<evidence type="ECO:0000256" key="7">
    <source>
        <dbReference type="ARBA" id="ARBA00022737"/>
    </source>
</evidence>
<keyword evidence="6" id="KW-0812">Transmembrane</keyword>
<keyword evidence="11" id="KW-1133">Transmembrane helix</keyword>
<dbReference type="InterPro" id="IPR011009">
    <property type="entry name" value="Kinase-like_dom_sf"/>
</dbReference>
<evidence type="ECO:0000313" key="16">
    <source>
        <dbReference type="Proteomes" id="UP000827889"/>
    </source>
</evidence>
<feature type="domain" description="Protein kinase" evidence="15">
    <location>
        <begin position="818"/>
        <end position="1100"/>
    </location>
</feature>
<dbReference type="Gene3D" id="3.80.10.10">
    <property type="entry name" value="Ribonuclease Inhibitor"/>
    <property type="match status" value="5"/>
</dbReference>
<dbReference type="Pfam" id="PF13855">
    <property type="entry name" value="LRR_8"/>
    <property type="match status" value="2"/>
</dbReference>
<sequence>MQSRVTLFIVEKFMFLAFLDLLLAFLLMSQPAICSSNFTDQDALLHFKSAIEVDPTNTIKRGNWTAEANFCEWIGVVCSKRRQRVTALDLRGMGLQGRLSPYLGNLSFMVSLDLRNNSFYGTIPTEIGRLRRLKVLVLDSNQFEGNIPPNLAQCRNLEVMTLADNRLTGSIPREFGTFPKLQQLFLSLNPLRGQIPSFLGNISTLQVIALAEANLTGSIPPTLFNGSLTIVDFGSNDLSGSLPSDLCNRWPNIQTLLLSDNKFSGLLPETLTQCKELLVLALSINRFQGSVPRDIDSLQKLQELYLGANNLTGTIPRTIGNMSSLHILNLDRTHIGGDIPREIGNLVNLKVMNLQFNMLTGKVPREVFNISLLQVLGLTDNSLSGSLPSGGDLSLPNLEELYLANNSFGGNIPQSFSNLSNLIFFDAGFNQLSGPIPTSLGNLRNLRHFAVQSNQLTGETYGAELGFLSALSNCQSLRTLVLQHNPLGGFIPTNIKNFSSSLQTLFAPNCQIRGHIPKELGFLKSLTFLQLSNNDLDGNIPSSIGGLQRLQRLHLVNNQLEAPIPDEICNLTSLGELMLQQNRISGSIPNCIGNLRSLQNFLVSSNNMTSVIPVSLWSLQQLIFLNLSLNAFSGGLPLEMGKMTAIESIDLSWNRLTGAIPSSIQELKSLACLNLSRNSFRGSIPQSIGDLKGLDFLDLSYNELSGTIPESMEGLKYMQNLNVSFNNLSGEIPSGGPFRKFSTLSFIGNRAVCGNAIFHVSPCKVKGKKSSKVKPLRCQLKRRNTRKEVPVSVENAPGIDHPMISYHYRELCSATDNFSESNLLGAGSFSSVYKGTTANGIDIAVKVLNLHIEGAVKSFDAECEVFRKVGHRNLVKVISTCTNPDLRALVLQYVPHGSLERWLYSNNYNLGLHQRVKIMVDVAVGIEYLHHGQPEPIVHCDLKPSNVLLNEDLVAQVCDFGIAKILAENKLETQTRTLGTIGYLAPEYGLEGKVSTKGDVYSFGILLLEVITKKKPTDEMFDADMSLRRWVGAAIPGRVLDITDCELLSTEHEDLTLLELESIVSSILELGLECSKDLPEERMDMGAVVVKLNKIKLSLP</sequence>
<evidence type="ECO:0000256" key="12">
    <source>
        <dbReference type="ARBA" id="ARBA00023136"/>
    </source>
</evidence>
<evidence type="ECO:0000259" key="15">
    <source>
        <dbReference type="PROSITE" id="PS50011"/>
    </source>
</evidence>
<keyword evidence="9" id="KW-0418">Kinase</keyword>
<dbReference type="Pfam" id="PF00560">
    <property type="entry name" value="LRR_1"/>
    <property type="match status" value="8"/>
</dbReference>
<dbReference type="SMART" id="SM00220">
    <property type="entry name" value="S_TKc"/>
    <property type="match status" value="1"/>
</dbReference>
<evidence type="ECO:0000256" key="2">
    <source>
        <dbReference type="ARBA" id="ARBA00008684"/>
    </source>
</evidence>